<comment type="function">
    <text evidence="10">In unstressed cells, promotes SIAH1-mediated polyubiquitination and degradation of the serine/threonine-protein kinase HIPK2, probably by acting as a loading factor that potentiates complex formation between HIPK2 and ubiquitin ligase SIAH1. In response to DNA damage, localizes to the nucleus following phosphorylation by HIPK2 and modulates the expression of a subset of TP53/p53 target genes by binding to TP53 at target gene promoters. This limits the expression of a number of cell death-mediating TP53 target genes, reducing DNA damage-induced cell death. Enhances the binding of transcription factor TCF7L2/TCF4, a Wnt signaling pathway effector, to the promoters of target genes. Plays a role in stress granule formation.</text>
</comment>
<dbReference type="Pfam" id="PF11029">
    <property type="entry name" value="DAZAP2"/>
    <property type="match status" value="1"/>
</dbReference>
<keyword evidence="6" id="KW-0832">Ubl conjugation</keyword>
<keyword evidence="7" id="KW-0539">Nucleus</keyword>
<organism evidence="12 13">
    <name type="scientific">Hermetia illucens</name>
    <name type="common">Black soldier fly</name>
    <dbReference type="NCBI Taxonomy" id="343691"/>
    <lineage>
        <taxon>Eukaryota</taxon>
        <taxon>Metazoa</taxon>
        <taxon>Ecdysozoa</taxon>
        <taxon>Arthropoda</taxon>
        <taxon>Hexapoda</taxon>
        <taxon>Insecta</taxon>
        <taxon>Pterygota</taxon>
        <taxon>Neoptera</taxon>
        <taxon>Endopterygota</taxon>
        <taxon>Diptera</taxon>
        <taxon>Brachycera</taxon>
        <taxon>Stratiomyomorpha</taxon>
        <taxon>Stratiomyidae</taxon>
        <taxon>Hermetiinae</taxon>
        <taxon>Hermetia</taxon>
    </lineage>
</organism>
<evidence type="ECO:0000256" key="2">
    <source>
        <dbReference type="ARBA" id="ARBA00004324"/>
    </source>
</evidence>
<name>A0A7R8YSS7_HERIL</name>
<evidence type="ECO:0000256" key="3">
    <source>
        <dbReference type="ARBA" id="ARBA00014066"/>
    </source>
</evidence>
<dbReference type="PANTHER" id="PTHR31638">
    <property type="entry name" value="DAZ-ASSOCIATED PROTEIN 2"/>
    <property type="match status" value="1"/>
</dbReference>
<dbReference type="Proteomes" id="UP000594454">
    <property type="component" value="Chromosome 2"/>
</dbReference>
<evidence type="ECO:0000256" key="11">
    <source>
        <dbReference type="SAM" id="MobiDB-lite"/>
    </source>
</evidence>
<keyword evidence="4" id="KW-0963">Cytoplasm</keyword>
<gene>
    <name evidence="12" type="ORF">HERILL_LOCUS5932</name>
</gene>
<evidence type="ECO:0000313" key="13">
    <source>
        <dbReference type="Proteomes" id="UP000594454"/>
    </source>
</evidence>
<feature type="compositionally biased region" description="Low complexity" evidence="11">
    <location>
        <begin position="59"/>
        <end position="78"/>
    </location>
</feature>
<dbReference type="OMA" id="AMPMHIP"/>
<protein>
    <recommendedName>
        <fullName evidence="3">DAZ-associated protein 2</fullName>
    </recommendedName>
    <alternativeName>
        <fullName evidence="8">Deleted in azoospermia-associated protein 2</fullName>
    </alternativeName>
    <alternativeName>
        <fullName evidence="9">Proline-rich transcript in brain protein</fullName>
    </alternativeName>
</protein>
<evidence type="ECO:0000256" key="8">
    <source>
        <dbReference type="ARBA" id="ARBA00032174"/>
    </source>
</evidence>
<dbReference type="GO" id="GO:0016607">
    <property type="term" value="C:nuclear speck"/>
    <property type="evidence" value="ECO:0007669"/>
    <property type="project" value="UniProtKB-SubCell"/>
</dbReference>
<dbReference type="OrthoDB" id="7969459at2759"/>
<evidence type="ECO:0000313" key="12">
    <source>
        <dbReference type="EMBL" id="CAD7082935.1"/>
    </source>
</evidence>
<accession>A0A7R8YSS7</accession>
<dbReference type="GO" id="GO:0010494">
    <property type="term" value="C:cytoplasmic stress granule"/>
    <property type="evidence" value="ECO:0007669"/>
    <property type="project" value="UniProtKB-SubCell"/>
</dbReference>
<dbReference type="AlphaFoldDB" id="A0A7R8YSS7"/>
<evidence type="ECO:0000256" key="6">
    <source>
        <dbReference type="ARBA" id="ARBA00022843"/>
    </source>
</evidence>
<keyword evidence="13" id="KW-1185">Reference proteome</keyword>
<dbReference type="InParanoid" id="A0A7R8YSS7"/>
<comment type="subcellular location">
    <subcellularLocation>
        <location evidence="1">Cytoplasm</location>
        <location evidence="1">Stress granule</location>
    </subcellularLocation>
    <subcellularLocation>
        <location evidence="2">Nucleus speckle</location>
    </subcellularLocation>
</comment>
<reference evidence="12 13" key="1">
    <citation type="submission" date="2020-11" db="EMBL/GenBank/DDBJ databases">
        <authorList>
            <person name="Wallbank WR R."/>
            <person name="Pardo Diaz C."/>
            <person name="Kozak K."/>
            <person name="Martin S."/>
            <person name="Jiggins C."/>
            <person name="Moest M."/>
            <person name="Warren A I."/>
            <person name="Generalovic N T."/>
            <person name="Byers J.R.P. K."/>
            <person name="Montejo-Kovacevich G."/>
            <person name="Yen C E."/>
        </authorList>
    </citation>
    <scope>NUCLEOTIDE SEQUENCE [LARGE SCALE GENOMIC DNA]</scope>
</reference>
<evidence type="ECO:0000256" key="4">
    <source>
        <dbReference type="ARBA" id="ARBA00022490"/>
    </source>
</evidence>
<evidence type="ECO:0000256" key="9">
    <source>
        <dbReference type="ARBA" id="ARBA00034352"/>
    </source>
</evidence>
<sequence length="174" mass="18852">MSEKKVPPVNYPQVPSAPMEFSNYGFPGNRGPPPSYEESQKNMYPQHPPPAYPQGSQFGGYPSAPSYAPGPSAGGAPYMPYYNQAQGFPVNNAHMHNFQQTPQQRQFGVVYSNMQPQNSGQPSVEFDSGARFKGKGAGSISVPPPPPGYLPTPAQLAAMQGQPVMLKKKKNSFF</sequence>
<dbReference type="EMBL" id="LR899010">
    <property type="protein sequence ID" value="CAD7082935.1"/>
    <property type="molecule type" value="Genomic_DNA"/>
</dbReference>
<keyword evidence="5" id="KW-0597">Phosphoprotein</keyword>
<evidence type="ECO:0000256" key="7">
    <source>
        <dbReference type="ARBA" id="ARBA00023242"/>
    </source>
</evidence>
<proteinExistence type="predicted"/>
<evidence type="ECO:0000256" key="5">
    <source>
        <dbReference type="ARBA" id="ARBA00022553"/>
    </source>
</evidence>
<dbReference type="PANTHER" id="PTHR31638:SF3">
    <property type="entry name" value="DAZ-ASSOCIATED PROTEIN 2"/>
    <property type="match status" value="1"/>
</dbReference>
<evidence type="ECO:0000256" key="10">
    <source>
        <dbReference type="ARBA" id="ARBA00045449"/>
    </source>
</evidence>
<evidence type="ECO:0000256" key="1">
    <source>
        <dbReference type="ARBA" id="ARBA00004210"/>
    </source>
</evidence>
<feature type="region of interest" description="Disordered" evidence="11">
    <location>
        <begin position="1"/>
        <end position="78"/>
    </location>
</feature>
<dbReference type="InterPro" id="IPR022730">
    <property type="entry name" value="DAZ_assoc-2"/>
</dbReference>